<dbReference type="CDD" id="cd16922">
    <property type="entry name" value="HATPase_EvgS-ArcB-TorS-like"/>
    <property type="match status" value="1"/>
</dbReference>
<dbReference type="PRINTS" id="PR00344">
    <property type="entry name" value="BCTRLSENSOR"/>
</dbReference>
<evidence type="ECO:0000256" key="11">
    <source>
        <dbReference type="SAM" id="Phobius"/>
    </source>
</evidence>
<keyword evidence="11" id="KW-1133">Transmembrane helix</keyword>
<reference evidence="14 15" key="1">
    <citation type="submission" date="2018-08" db="EMBL/GenBank/DDBJ databases">
        <title>A genome reference for cultivated species of the human gut microbiota.</title>
        <authorList>
            <person name="Zou Y."/>
            <person name="Xue W."/>
            <person name="Luo G."/>
        </authorList>
    </citation>
    <scope>NUCLEOTIDE SEQUENCE [LARGE SCALE GENOMIC DNA]</scope>
    <source>
        <strain evidence="14 15">AM25-6</strain>
    </source>
</reference>
<comment type="catalytic activity">
    <reaction evidence="1">
        <text>ATP + protein L-histidine = ADP + protein N-phospho-L-histidine.</text>
        <dbReference type="EC" id="2.7.13.3"/>
    </reaction>
</comment>
<keyword evidence="8" id="KW-0902">Two-component regulatory system</keyword>
<evidence type="ECO:0000256" key="5">
    <source>
        <dbReference type="ARBA" id="ARBA00022553"/>
    </source>
</evidence>
<name>A0A3E3E254_9FIRM</name>
<dbReference type="SMART" id="SM00387">
    <property type="entry name" value="HATPase_c"/>
    <property type="match status" value="1"/>
</dbReference>
<feature type="transmembrane region" description="Helical" evidence="11">
    <location>
        <begin position="157"/>
        <end position="177"/>
    </location>
</feature>
<keyword evidence="5 10" id="KW-0597">Phosphoprotein</keyword>
<evidence type="ECO:0000259" key="12">
    <source>
        <dbReference type="PROSITE" id="PS50109"/>
    </source>
</evidence>
<dbReference type="InterPro" id="IPR005467">
    <property type="entry name" value="His_kinase_dom"/>
</dbReference>
<comment type="caution">
    <text evidence="14">The sequence shown here is derived from an EMBL/GenBank/DDBJ whole genome shotgun (WGS) entry which is preliminary data.</text>
</comment>
<dbReference type="PROSITE" id="PS50109">
    <property type="entry name" value="HIS_KIN"/>
    <property type="match status" value="1"/>
</dbReference>
<keyword evidence="11" id="KW-0472">Membrane</keyword>
<dbReference type="SUPFAM" id="SSF52172">
    <property type="entry name" value="CheY-like"/>
    <property type="match status" value="1"/>
</dbReference>
<organism evidence="14 15">
    <name type="scientific">Anaerofustis stercorihominis</name>
    <dbReference type="NCBI Taxonomy" id="214853"/>
    <lineage>
        <taxon>Bacteria</taxon>
        <taxon>Bacillati</taxon>
        <taxon>Bacillota</taxon>
        <taxon>Clostridia</taxon>
        <taxon>Eubacteriales</taxon>
        <taxon>Eubacteriaceae</taxon>
        <taxon>Anaerofustis</taxon>
    </lineage>
</organism>
<dbReference type="CDD" id="cd00082">
    <property type="entry name" value="HisKA"/>
    <property type="match status" value="1"/>
</dbReference>
<dbReference type="Proteomes" id="UP000261212">
    <property type="component" value="Unassembled WGS sequence"/>
</dbReference>
<dbReference type="GO" id="GO:0016020">
    <property type="term" value="C:membrane"/>
    <property type="evidence" value="ECO:0007669"/>
    <property type="project" value="UniProtKB-SubCell"/>
</dbReference>
<evidence type="ECO:0000256" key="7">
    <source>
        <dbReference type="ARBA" id="ARBA00022777"/>
    </source>
</evidence>
<dbReference type="InterPro" id="IPR003661">
    <property type="entry name" value="HisK_dim/P_dom"/>
</dbReference>
<dbReference type="SUPFAM" id="SSF55874">
    <property type="entry name" value="ATPase domain of HSP90 chaperone/DNA topoisomerase II/histidine kinase"/>
    <property type="match status" value="1"/>
</dbReference>
<evidence type="ECO:0000256" key="2">
    <source>
        <dbReference type="ARBA" id="ARBA00004370"/>
    </source>
</evidence>
<dbReference type="SUPFAM" id="SSF47384">
    <property type="entry name" value="Homodimeric domain of signal transducing histidine kinase"/>
    <property type="match status" value="1"/>
</dbReference>
<dbReference type="CDD" id="cd17546">
    <property type="entry name" value="REC_hyHK_CKI1_RcsC-like"/>
    <property type="match status" value="1"/>
</dbReference>
<dbReference type="GO" id="GO:0000155">
    <property type="term" value="F:phosphorelay sensor kinase activity"/>
    <property type="evidence" value="ECO:0007669"/>
    <property type="project" value="InterPro"/>
</dbReference>
<evidence type="ECO:0000256" key="6">
    <source>
        <dbReference type="ARBA" id="ARBA00022679"/>
    </source>
</evidence>
<comment type="subcellular location">
    <subcellularLocation>
        <location evidence="2">Membrane</location>
    </subcellularLocation>
</comment>
<evidence type="ECO:0000259" key="13">
    <source>
        <dbReference type="PROSITE" id="PS50110"/>
    </source>
</evidence>
<feature type="domain" description="Histidine kinase" evidence="12">
    <location>
        <begin position="204"/>
        <end position="426"/>
    </location>
</feature>
<dbReference type="InterPro" id="IPR011006">
    <property type="entry name" value="CheY-like_superfamily"/>
</dbReference>
<protein>
    <recommendedName>
        <fullName evidence="4">Stage 0 sporulation protein A homolog</fullName>
        <ecNumber evidence="3">2.7.13.3</ecNumber>
    </recommendedName>
</protein>
<evidence type="ECO:0000256" key="1">
    <source>
        <dbReference type="ARBA" id="ARBA00000085"/>
    </source>
</evidence>
<dbReference type="PROSITE" id="PS50110">
    <property type="entry name" value="RESPONSE_REGULATORY"/>
    <property type="match status" value="1"/>
</dbReference>
<keyword evidence="7" id="KW-0418">Kinase</keyword>
<dbReference type="PANTHER" id="PTHR45339:SF1">
    <property type="entry name" value="HYBRID SIGNAL TRANSDUCTION HISTIDINE KINASE J"/>
    <property type="match status" value="1"/>
</dbReference>
<dbReference type="SMART" id="SM00388">
    <property type="entry name" value="HisKA"/>
    <property type="match status" value="1"/>
</dbReference>
<keyword evidence="6" id="KW-0808">Transferase</keyword>
<accession>A0A3E3E254</accession>
<dbReference type="EC" id="2.7.13.3" evidence="3"/>
<dbReference type="Pfam" id="PF02518">
    <property type="entry name" value="HATPase_c"/>
    <property type="match status" value="1"/>
</dbReference>
<dbReference type="Pfam" id="PF00072">
    <property type="entry name" value="Response_reg"/>
    <property type="match status" value="1"/>
</dbReference>
<dbReference type="Gene3D" id="3.30.565.10">
    <property type="entry name" value="Histidine kinase-like ATPase, C-terminal domain"/>
    <property type="match status" value="1"/>
</dbReference>
<dbReference type="Pfam" id="PF00512">
    <property type="entry name" value="HisKA"/>
    <property type="match status" value="1"/>
</dbReference>
<dbReference type="EMBL" id="QUSM01000002">
    <property type="protein sequence ID" value="RGD75640.1"/>
    <property type="molecule type" value="Genomic_DNA"/>
</dbReference>
<evidence type="ECO:0000313" key="14">
    <source>
        <dbReference type="EMBL" id="RGD75640.1"/>
    </source>
</evidence>
<dbReference type="RefSeq" id="WP_117531909.1">
    <property type="nucleotide sequence ID" value="NZ_QUSM01000002.1"/>
</dbReference>
<evidence type="ECO:0000256" key="3">
    <source>
        <dbReference type="ARBA" id="ARBA00012438"/>
    </source>
</evidence>
<proteinExistence type="predicted"/>
<dbReference type="InterPro" id="IPR036890">
    <property type="entry name" value="HATPase_C_sf"/>
</dbReference>
<evidence type="ECO:0000313" key="15">
    <source>
        <dbReference type="Proteomes" id="UP000261212"/>
    </source>
</evidence>
<dbReference type="AlphaFoldDB" id="A0A3E3E254"/>
<feature type="transmembrane region" description="Helical" evidence="11">
    <location>
        <begin position="12"/>
        <end position="33"/>
    </location>
</feature>
<dbReference type="Gene3D" id="1.10.287.130">
    <property type="match status" value="1"/>
</dbReference>
<dbReference type="FunFam" id="3.30.565.10:FF:000006">
    <property type="entry name" value="Sensor histidine kinase WalK"/>
    <property type="match status" value="1"/>
</dbReference>
<dbReference type="InterPro" id="IPR036097">
    <property type="entry name" value="HisK_dim/P_sf"/>
</dbReference>
<feature type="modified residue" description="4-aspartylphosphate" evidence="10">
    <location>
        <position position="504"/>
    </location>
</feature>
<dbReference type="SMART" id="SM00448">
    <property type="entry name" value="REC"/>
    <property type="match status" value="1"/>
</dbReference>
<dbReference type="InterPro" id="IPR003594">
    <property type="entry name" value="HATPase_dom"/>
</dbReference>
<sequence length="576" mass="65123">MKHGKYSKVFNIIVPILLFLSFTCISIISLNSINNMQGNARVINYSGIVRGATQRLVKQEMCHNKNDELIGKIDKILKGLSKGSEEFDLIVLSDETFQKDISNMQKKWEVVKNEIYLVRSGKDINKLYSLSEEYFDLADEAVYAAEVYSENKVHNTVIELSLLSLLFIIFVIIFLFFQKKQRKLSIELQVAETASQEKSNFLSRMSHEIRTPMNGIIGMTDIACMNYDNPEKSLDCLNKIKLSSEYLLSLINDILDMSRIENGKIELYKQTFDLCGFCERLYIMFSQRAHDASLDFNITSNITRPYLIGDELRLNQVVVNILSNALKFIRTNGRIDVDVNQKIIDDEICLLAITVEDSGIGMSKEFLAKIFEPFEQEVNTTSHQFAGTGLGLAISHNLIKLMNGKINVSSEQGKGSKFEISVELPITDKADYMNDQDSVHSMDNNKNLAGFNVLLAEDNEINAEIAMSLLEMKGASIKHVWNGKEAVDEFLHSNSNDYDVILMDVKMPEMDGLEACKHIRNSKHKNADTIPIIGLSANAFVQDIDIAKSIGMNDYVSKPFNVDELIFTILKLTDKN</sequence>
<evidence type="ECO:0000256" key="8">
    <source>
        <dbReference type="ARBA" id="ARBA00023012"/>
    </source>
</evidence>
<gene>
    <name evidence="14" type="ORF">DW687_04770</name>
</gene>
<comment type="function">
    <text evidence="9">May play the central regulatory role in sporulation. It may be an element of the effector pathway responsible for the activation of sporulation genes in response to nutritional stress. Spo0A may act in concert with spo0H (a sigma factor) to control the expression of some genes that are critical to the sporulation process.</text>
</comment>
<evidence type="ECO:0000256" key="4">
    <source>
        <dbReference type="ARBA" id="ARBA00018672"/>
    </source>
</evidence>
<evidence type="ECO:0000256" key="9">
    <source>
        <dbReference type="ARBA" id="ARBA00024867"/>
    </source>
</evidence>
<dbReference type="PANTHER" id="PTHR45339">
    <property type="entry name" value="HYBRID SIGNAL TRANSDUCTION HISTIDINE KINASE J"/>
    <property type="match status" value="1"/>
</dbReference>
<dbReference type="InterPro" id="IPR001789">
    <property type="entry name" value="Sig_transdc_resp-reg_receiver"/>
</dbReference>
<dbReference type="InterPro" id="IPR004358">
    <property type="entry name" value="Sig_transdc_His_kin-like_C"/>
</dbReference>
<keyword evidence="11" id="KW-0812">Transmembrane</keyword>
<feature type="domain" description="Response regulatory" evidence="13">
    <location>
        <begin position="452"/>
        <end position="573"/>
    </location>
</feature>
<dbReference type="Gene3D" id="3.40.50.2300">
    <property type="match status" value="1"/>
</dbReference>
<evidence type="ECO:0000256" key="10">
    <source>
        <dbReference type="PROSITE-ProRule" id="PRU00169"/>
    </source>
</evidence>